<dbReference type="EMBL" id="PPED02000009">
    <property type="protein sequence ID" value="PWN62383.1"/>
    <property type="molecule type" value="Genomic_DNA"/>
</dbReference>
<dbReference type="RefSeq" id="WP_109714369.1">
    <property type="nucleotide sequence ID" value="NZ_PPED02000009.1"/>
</dbReference>
<protein>
    <submittedName>
        <fullName evidence="2">Uncharacterized protein</fullName>
    </submittedName>
</protein>
<evidence type="ECO:0000256" key="1">
    <source>
        <dbReference type="SAM" id="Phobius"/>
    </source>
</evidence>
<gene>
    <name evidence="2" type="ORF">C1631_022730</name>
</gene>
<evidence type="ECO:0000313" key="2">
    <source>
        <dbReference type="EMBL" id="PWN62383.1"/>
    </source>
</evidence>
<name>A0A316WPR2_9FLAO</name>
<keyword evidence="3" id="KW-1185">Reference proteome</keyword>
<organism evidence="2 3">
    <name type="scientific">Chryseobacterium phosphatilyticum</name>
    <dbReference type="NCBI Taxonomy" id="475075"/>
    <lineage>
        <taxon>Bacteria</taxon>
        <taxon>Pseudomonadati</taxon>
        <taxon>Bacteroidota</taxon>
        <taxon>Flavobacteriia</taxon>
        <taxon>Flavobacteriales</taxon>
        <taxon>Weeksellaceae</taxon>
        <taxon>Chryseobacterium group</taxon>
        <taxon>Chryseobacterium</taxon>
    </lineage>
</organism>
<comment type="caution">
    <text evidence="2">The sequence shown here is derived from an EMBL/GenBank/DDBJ whole genome shotgun (WGS) entry which is preliminary data.</text>
</comment>
<keyword evidence="1" id="KW-0812">Transmembrane</keyword>
<sequence>MKRKQPLFNTKIYILLYIIVFSSFIIPKEKISHGFYLVICLLSIPISILLFLDVYNPLEKNRNAFLWKLRVLFWGDPDQENNKKL</sequence>
<dbReference type="Proteomes" id="UP000236594">
    <property type="component" value="Unassembled WGS sequence"/>
</dbReference>
<keyword evidence="1" id="KW-1133">Transmembrane helix</keyword>
<proteinExistence type="predicted"/>
<feature type="transmembrane region" description="Helical" evidence="1">
    <location>
        <begin position="33"/>
        <end position="52"/>
    </location>
</feature>
<accession>A0A316WPR2</accession>
<feature type="transmembrane region" description="Helical" evidence="1">
    <location>
        <begin position="12"/>
        <end position="27"/>
    </location>
</feature>
<reference evidence="2 3" key="1">
    <citation type="submission" date="2018-04" db="EMBL/GenBank/DDBJ databases">
        <title>Draft Genome Sequence of Phosphate-Solubilizing Chryseobacterium sp. ISE14 that is a Biocontrol and Plant Growth-Promoting Rhizobacterium Isolated from Cucumber.</title>
        <authorList>
            <person name="Jeong J.-J."/>
            <person name="Sang M.K."/>
            <person name="Choi I.-G."/>
            <person name="Kim K.D."/>
        </authorList>
    </citation>
    <scope>NUCLEOTIDE SEQUENCE [LARGE SCALE GENOMIC DNA]</scope>
    <source>
        <strain evidence="2 3">ISE14</strain>
    </source>
</reference>
<dbReference type="AlphaFoldDB" id="A0A316WPR2"/>
<keyword evidence="1" id="KW-0472">Membrane</keyword>
<evidence type="ECO:0000313" key="3">
    <source>
        <dbReference type="Proteomes" id="UP000236594"/>
    </source>
</evidence>